<evidence type="ECO:0000313" key="2">
    <source>
        <dbReference type="Proteomes" id="UP000236151"/>
    </source>
</evidence>
<protein>
    <submittedName>
        <fullName evidence="1">MerR family transcriptional regulator</fullName>
    </submittedName>
</protein>
<comment type="caution">
    <text evidence="1">The sequence shown here is derived from an EMBL/GenBank/DDBJ whole genome shotgun (WGS) entry which is preliminary data.</text>
</comment>
<reference evidence="1 2" key="1">
    <citation type="submission" date="2017-06" db="EMBL/GenBank/DDBJ databases">
        <title>Investigating the central metabolism of Clostridium thermosuccinogenes.</title>
        <authorList>
            <person name="Koendjbiharie J.G."/>
            <person name="van Kranenburg R."/>
        </authorList>
    </citation>
    <scope>NUCLEOTIDE SEQUENCE [LARGE SCALE GENOMIC DNA]</scope>
    <source>
        <strain evidence="1 2">DSM 5806</strain>
    </source>
</reference>
<proteinExistence type="predicted"/>
<accession>A0A2K2FKA1</accession>
<sequence>MPDVRNCKRCGRVYNYIGGPPLCPVCRDEDEQEYKRVKEYLYEYPGATMTQVSTELNVSVEKIKRFLKEGRLEIVNDDPNFILQCEMCGKSIKTGRYCNACERELTSGFKKISDSFRPRRDDTLSRDLRIRYMSKDQKGKK</sequence>
<dbReference type="AlphaFoldDB" id="A0A2K2FKA1"/>
<organism evidence="1 2">
    <name type="scientific">Clostridium thermosuccinogenes</name>
    <dbReference type="NCBI Taxonomy" id="84032"/>
    <lineage>
        <taxon>Bacteria</taxon>
        <taxon>Bacillati</taxon>
        <taxon>Bacillota</taxon>
        <taxon>Clostridia</taxon>
        <taxon>Eubacteriales</taxon>
        <taxon>Clostridiaceae</taxon>
        <taxon>Clostridium</taxon>
    </lineage>
</organism>
<dbReference type="OrthoDB" id="1739831at2"/>
<keyword evidence="2" id="KW-1185">Reference proteome</keyword>
<dbReference type="EMBL" id="NIOJ01000005">
    <property type="protein sequence ID" value="PNU01002.1"/>
    <property type="molecule type" value="Genomic_DNA"/>
</dbReference>
<evidence type="ECO:0000313" key="1">
    <source>
        <dbReference type="EMBL" id="PNU01002.1"/>
    </source>
</evidence>
<gene>
    <name evidence="1" type="ORF">CDQ84_03760</name>
</gene>
<dbReference type="RefSeq" id="WP_103080385.1">
    <property type="nucleotide sequence ID" value="NZ_CP021850.1"/>
</dbReference>
<name>A0A2K2FKA1_9CLOT</name>
<dbReference type="KEGG" id="cthd:CDO33_00620"/>
<dbReference type="Proteomes" id="UP000236151">
    <property type="component" value="Unassembled WGS sequence"/>
</dbReference>